<keyword evidence="4" id="KW-0408">Iron</keyword>
<keyword evidence="5" id="KW-0411">Iron-sulfur</keyword>
<feature type="domain" description="4Fe-4S ferredoxin-type" evidence="6">
    <location>
        <begin position="459"/>
        <end position="488"/>
    </location>
</feature>
<evidence type="ECO:0000256" key="3">
    <source>
        <dbReference type="ARBA" id="ARBA00023002"/>
    </source>
</evidence>
<dbReference type="PROSITE" id="PS51379">
    <property type="entry name" value="4FE4S_FER_2"/>
    <property type="match status" value="2"/>
</dbReference>
<evidence type="ECO:0000256" key="5">
    <source>
        <dbReference type="ARBA" id="ARBA00023014"/>
    </source>
</evidence>
<name>A0A9D5JTC3_9BACT</name>
<keyword evidence="1" id="KW-0004">4Fe-4S</keyword>
<dbReference type="PANTHER" id="PTHR43498">
    <property type="entry name" value="FERREDOXIN:COB-COM HETERODISULFIDE REDUCTASE SUBUNIT A"/>
    <property type="match status" value="1"/>
</dbReference>
<evidence type="ECO:0000256" key="2">
    <source>
        <dbReference type="ARBA" id="ARBA00022723"/>
    </source>
</evidence>
<dbReference type="InterPro" id="IPR023753">
    <property type="entry name" value="FAD/NAD-binding_dom"/>
</dbReference>
<dbReference type="Gene3D" id="3.30.70.20">
    <property type="match status" value="1"/>
</dbReference>
<organism evidence="7 8">
    <name type="scientific">candidate division KSB3 bacterium</name>
    <dbReference type="NCBI Taxonomy" id="2044937"/>
    <lineage>
        <taxon>Bacteria</taxon>
        <taxon>candidate division KSB3</taxon>
    </lineage>
</organism>
<feature type="non-terminal residue" evidence="7">
    <location>
        <position position="1"/>
    </location>
</feature>
<gene>
    <name evidence="7" type="ORF">GF339_04665</name>
</gene>
<evidence type="ECO:0000313" key="8">
    <source>
        <dbReference type="Proteomes" id="UP000649604"/>
    </source>
</evidence>
<proteinExistence type="predicted"/>
<evidence type="ECO:0000256" key="1">
    <source>
        <dbReference type="ARBA" id="ARBA00022485"/>
    </source>
</evidence>
<dbReference type="SUPFAM" id="SSF51971">
    <property type="entry name" value="Nucleotide-binding domain"/>
    <property type="match status" value="1"/>
</dbReference>
<dbReference type="Pfam" id="PF12838">
    <property type="entry name" value="Fer4_7"/>
    <property type="match status" value="1"/>
</dbReference>
<dbReference type="InterPro" id="IPR036188">
    <property type="entry name" value="FAD/NAD-bd_sf"/>
</dbReference>
<dbReference type="InterPro" id="IPR039650">
    <property type="entry name" value="HdrA-like"/>
</dbReference>
<dbReference type="PANTHER" id="PTHR43498:SF1">
    <property type="entry name" value="COB--COM HETERODISULFIDE REDUCTASE IRON-SULFUR SUBUNIT A"/>
    <property type="match status" value="1"/>
</dbReference>
<dbReference type="EMBL" id="WJJP01000145">
    <property type="protein sequence ID" value="MBD3323852.1"/>
    <property type="molecule type" value="Genomic_DNA"/>
</dbReference>
<reference evidence="7" key="1">
    <citation type="submission" date="2019-11" db="EMBL/GenBank/DDBJ databases">
        <title>Microbial mats filling the niche in hypersaline microbial mats.</title>
        <authorList>
            <person name="Wong H.L."/>
            <person name="Macleod F.I."/>
            <person name="White R.A. III"/>
            <person name="Burns B.P."/>
        </authorList>
    </citation>
    <scope>NUCLEOTIDE SEQUENCE</scope>
    <source>
        <strain evidence="7">Rbin_158</strain>
    </source>
</reference>
<accession>A0A9D5JTC3</accession>
<dbReference type="Pfam" id="PF07992">
    <property type="entry name" value="Pyr_redox_2"/>
    <property type="match status" value="1"/>
</dbReference>
<dbReference type="AlphaFoldDB" id="A0A9D5JTC3"/>
<evidence type="ECO:0000256" key="4">
    <source>
        <dbReference type="ARBA" id="ARBA00023004"/>
    </source>
</evidence>
<comment type="caution">
    <text evidence="7">The sequence shown here is derived from an EMBL/GenBank/DDBJ whole genome shotgun (WGS) entry which is preliminary data.</text>
</comment>
<keyword evidence="2" id="KW-0479">Metal-binding</keyword>
<feature type="domain" description="4Fe-4S ferredoxin-type" evidence="6">
    <location>
        <begin position="428"/>
        <end position="457"/>
    </location>
</feature>
<evidence type="ECO:0000313" key="7">
    <source>
        <dbReference type="EMBL" id="MBD3323852.1"/>
    </source>
</evidence>
<evidence type="ECO:0000259" key="6">
    <source>
        <dbReference type="PROSITE" id="PS51379"/>
    </source>
</evidence>
<keyword evidence="3" id="KW-0560">Oxidoreductase</keyword>
<dbReference type="InterPro" id="IPR017896">
    <property type="entry name" value="4Fe4S_Fe-S-bd"/>
</dbReference>
<dbReference type="GO" id="GO:0016491">
    <property type="term" value="F:oxidoreductase activity"/>
    <property type="evidence" value="ECO:0007669"/>
    <property type="project" value="UniProtKB-KW"/>
</dbReference>
<dbReference type="Gene3D" id="3.50.50.60">
    <property type="entry name" value="FAD/NAD(P)-binding domain"/>
    <property type="match status" value="1"/>
</dbReference>
<dbReference type="GO" id="GO:0051539">
    <property type="term" value="F:4 iron, 4 sulfur cluster binding"/>
    <property type="evidence" value="ECO:0007669"/>
    <property type="project" value="UniProtKB-KW"/>
</dbReference>
<dbReference type="SUPFAM" id="SSF54862">
    <property type="entry name" value="4Fe-4S ferredoxins"/>
    <property type="match status" value="1"/>
</dbReference>
<dbReference type="GO" id="GO:0046872">
    <property type="term" value="F:metal ion binding"/>
    <property type="evidence" value="ECO:0007669"/>
    <property type="project" value="UniProtKB-KW"/>
</dbReference>
<sequence>IDEYNLNRVVVASCTPRTHEPLFQETIRQAGLNPYLFEMANIRDQCSWVHMALGEEATEKSMDLVRMAVAKVALAEPLTSIPLDVISKALVVGGGIAGMTSALTLANQGYEVFLLEKTPSLGGNALKIGRDLYGNDVNQHLDNMIEKVTHHPLITVFRNSHLTKVDGFIGNFISTIEHHNGNGAETSEVEHGAVIVATGGSENTPDEYLYGQNDNVMTLLEVSQALQTDDFAVPETVVMIQCVGSREPDHNYCSRVCCAGAIKNAIRMKTRNPDANIFILYRDIRSYGFREHYYTQAREMGINFIRYDLDLKPSVTQEDGQLLVKVYDPILRAVLHIPAGLLVLSSRINPNPDNDRLSQLFKVPLNSEKFFLEAHVKLRPVEFATDGVYLCGLAHYPKDMKETISQAMATAGRAATVLSKEKIEAAGRIAYVNELRCSGCGACVTVCAYNAISIDEERQVAVINEAMCKGCGACTATCRGTAIRLHGFEDEQILNIINAVVIA</sequence>
<protein>
    <submittedName>
        <fullName evidence="7">FAD-dependent oxidoreductase</fullName>
    </submittedName>
</protein>
<dbReference type="Proteomes" id="UP000649604">
    <property type="component" value="Unassembled WGS sequence"/>
</dbReference>